<reference evidence="1 2" key="1">
    <citation type="submission" date="2019-10" db="EMBL/GenBank/DDBJ databases">
        <authorList>
            <person name="Palmer J.M."/>
        </authorList>
    </citation>
    <scope>NUCLEOTIDE SEQUENCE [LARGE SCALE GENOMIC DNA]</scope>
    <source>
        <strain evidence="1 2">TWF694</strain>
    </source>
</reference>
<keyword evidence="2" id="KW-1185">Reference proteome</keyword>
<comment type="caution">
    <text evidence="1">The sequence shown here is derived from an EMBL/GenBank/DDBJ whole genome shotgun (WGS) entry which is preliminary data.</text>
</comment>
<organism evidence="1 2">
    <name type="scientific">Orbilia ellipsospora</name>
    <dbReference type="NCBI Taxonomy" id="2528407"/>
    <lineage>
        <taxon>Eukaryota</taxon>
        <taxon>Fungi</taxon>
        <taxon>Dikarya</taxon>
        <taxon>Ascomycota</taxon>
        <taxon>Pezizomycotina</taxon>
        <taxon>Orbiliomycetes</taxon>
        <taxon>Orbiliales</taxon>
        <taxon>Orbiliaceae</taxon>
        <taxon>Orbilia</taxon>
    </lineage>
</organism>
<evidence type="ECO:0000313" key="1">
    <source>
        <dbReference type="EMBL" id="KAK6530403.1"/>
    </source>
</evidence>
<dbReference type="AlphaFoldDB" id="A0AAV9X0E1"/>
<protein>
    <submittedName>
        <fullName evidence="1">Uncharacterized protein</fullName>
    </submittedName>
</protein>
<gene>
    <name evidence="1" type="ORF">TWF694_003758</name>
</gene>
<evidence type="ECO:0000313" key="2">
    <source>
        <dbReference type="Proteomes" id="UP001365542"/>
    </source>
</evidence>
<name>A0AAV9X0E1_9PEZI</name>
<dbReference type="EMBL" id="JAVHJO010000013">
    <property type="protein sequence ID" value="KAK6530403.1"/>
    <property type="molecule type" value="Genomic_DNA"/>
</dbReference>
<dbReference type="Proteomes" id="UP001365542">
    <property type="component" value="Unassembled WGS sequence"/>
</dbReference>
<proteinExistence type="predicted"/>
<accession>A0AAV9X0E1</accession>
<sequence length="88" mass="10186">MVCAGPFLADRTYHTLPRSTSAANVVTQQMFRGLPFEYAVGRATYRARSDMWTIPTKIDYFIPCWAREVTERRVRVPMVCMFSGIPYE</sequence>